<evidence type="ECO:0000256" key="1">
    <source>
        <dbReference type="ARBA" id="ARBA00022729"/>
    </source>
</evidence>
<dbReference type="GO" id="GO:0016829">
    <property type="term" value="F:lyase activity"/>
    <property type="evidence" value="ECO:0007669"/>
    <property type="project" value="UniProtKB-KW"/>
</dbReference>
<name>A0A7H4P1I7_9ENTR</name>
<evidence type="ECO:0000256" key="3">
    <source>
        <dbReference type="ARBA" id="ARBA00023239"/>
    </source>
</evidence>
<keyword evidence="1" id="KW-0732">Signal</keyword>
<reference evidence="5 6" key="1">
    <citation type="submission" date="2018-06" db="EMBL/GenBank/DDBJ databases">
        <authorList>
            <consortium name="Pathogen Informatics"/>
            <person name="Doyle S."/>
        </authorList>
    </citation>
    <scope>NUCLEOTIDE SEQUENCE [LARGE SCALE GENOMIC DNA]</scope>
    <source>
        <strain evidence="5 6">NCTC9149</strain>
    </source>
</reference>
<evidence type="ECO:0000313" key="5">
    <source>
        <dbReference type="EMBL" id="STW06302.1"/>
    </source>
</evidence>
<evidence type="ECO:0000256" key="2">
    <source>
        <dbReference type="ARBA" id="ARBA00022764"/>
    </source>
</evidence>
<dbReference type="Gene3D" id="2.70.98.70">
    <property type="match status" value="1"/>
</dbReference>
<keyword evidence="3" id="KW-0456">Lyase</keyword>
<evidence type="ECO:0000259" key="4">
    <source>
        <dbReference type="Pfam" id="PF07940"/>
    </source>
</evidence>
<evidence type="ECO:0000313" key="6">
    <source>
        <dbReference type="Proteomes" id="UP000254571"/>
    </source>
</evidence>
<gene>
    <name evidence="5" type="ORF">NCTC9149_02716</name>
</gene>
<comment type="caution">
    <text evidence="5">The sequence shown here is derived from an EMBL/GenBank/DDBJ whole genome shotgun (WGS) entry which is preliminary data.</text>
</comment>
<dbReference type="AlphaFoldDB" id="A0A7H4P1I7"/>
<dbReference type="PANTHER" id="PTHR39210:SF1">
    <property type="entry name" value="HEPARIN-SULFATE LYASE"/>
    <property type="match status" value="1"/>
</dbReference>
<organism evidence="5 6">
    <name type="scientific">Klebsiella grimontii</name>
    <dbReference type="NCBI Taxonomy" id="2058152"/>
    <lineage>
        <taxon>Bacteria</taxon>
        <taxon>Pseudomonadati</taxon>
        <taxon>Pseudomonadota</taxon>
        <taxon>Gammaproteobacteria</taxon>
        <taxon>Enterobacterales</taxon>
        <taxon>Enterobacteriaceae</taxon>
        <taxon>Klebsiella/Raoultella group</taxon>
        <taxon>Klebsiella</taxon>
    </lineage>
</organism>
<protein>
    <submittedName>
        <fullName evidence="5">Heparinase II/III</fullName>
    </submittedName>
</protein>
<dbReference type="EMBL" id="UGMX01000002">
    <property type="protein sequence ID" value="STW06302.1"/>
    <property type="molecule type" value="Genomic_DNA"/>
</dbReference>
<proteinExistence type="predicted"/>
<accession>A0A7H4P1I7</accession>
<dbReference type="PANTHER" id="PTHR39210">
    <property type="entry name" value="HEPARIN-SULFATE LYASE"/>
    <property type="match status" value="1"/>
</dbReference>
<dbReference type="Pfam" id="PF07940">
    <property type="entry name" value="Hepar_II_III_C"/>
    <property type="match status" value="1"/>
</dbReference>
<dbReference type="InterPro" id="IPR012480">
    <property type="entry name" value="Hepar_II_III_C"/>
</dbReference>
<dbReference type="Proteomes" id="UP000254571">
    <property type="component" value="Unassembled WGS sequence"/>
</dbReference>
<feature type="domain" description="Heparinase II/III-like C-terminal" evidence="4">
    <location>
        <begin position="17"/>
        <end position="238"/>
    </location>
</feature>
<sequence length="327" mass="36920">MARTVSAGIPLALIPHQSLFAPGAGLTLWRRPQQALLIKHSPWGGEHDHYDRLGLMLWHRDGWLLTDMGTTGYGAKMHYDYYKNSATHNTLCVNQSNQPPANPQVLGRHMDDDFLWLDSEVDWGKPPPELNSHSRVEWDATAWRDVRFRRRLLWLEDVLIDLSSVENPHRQQLDWTLHLAAQALDQSGTARPFSLSGPLRRMTEATVTPLNGCQPRHFARGGDTVALWLSGDGELWQGLAPDNPAIRNLSYLVIRNHLPQARFVCLWDLANSAPLTEVNVHHTPVGTQITFWRGDRVTHVTLYDEPGKRPDAILPLAESGVSPQYAE</sequence>
<keyword evidence="2" id="KW-0574">Periplasm</keyword>